<reference evidence="1 2" key="1">
    <citation type="journal article" date="2021" name="BMC Genomics">
        <title>Telomere-to-telomere genome assembly of asparaginase-producing Trichoderma simmonsii.</title>
        <authorList>
            <person name="Chung D."/>
            <person name="Kwon Y.M."/>
            <person name="Yang Y."/>
        </authorList>
    </citation>
    <scope>NUCLEOTIDE SEQUENCE [LARGE SCALE GENOMIC DNA]</scope>
    <source>
        <strain evidence="1 2">GH-Sj1</strain>
    </source>
</reference>
<dbReference type="EMBL" id="CP075865">
    <property type="protein sequence ID" value="QYS97040.1"/>
    <property type="molecule type" value="Genomic_DNA"/>
</dbReference>
<evidence type="ECO:0000313" key="2">
    <source>
        <dbReference type="Proteomes" id="UP000826661"/>
    </source>
</evidence>
<accession>A0A8G0LC98</accession>
<protein>
    <submittedName>
        <fullName evidence="1">Uncharacterized protein</fullName>
    </submittedName>
</protein>
<keyword evidence="2" id="KW-1185">Reference proteome</keyword>
<sequence>MRVPFHPQLGYAWINGRSPNEGTTAFFFPWFSSVAHACNDHAHADTGKWDDAGYKALDYSTTISKLHLTAKNSAESCPSVQNRDISALVLLSLRSTVGA</sequence>
<organism evidence="1 2">
    <name type="scientific">Trichoderma simmonsii</name>
    <dbReference type="NCBI Taxonomy" id="1491479"/>
    <lineage>
        <taxon>Eukaryota</taxon>
        <taxon>Fungi</taxon>
        <taxon>Dikarya</taxon>
        <taxon>Ascomycota</taxon>
        <taxon>Pezizomycotina</taxon>
        <taxon>Sordariomycetes</taxon>
        <taxon>Hypocreomycetidae</taxon>
        <taxon>Hypocreales</taxon>
        <taxon>Hypocreaceae</taxon>
        <taxon>Trichoderma</taxon>
    </lineage>
</organism>
<name>A0A8G0LC98_9HYPO</name>
<dbReference type="AlphaFoldDB" id="A0A8G0LC98"/>
<dbReference type="Proteomes" id="UP000826661">
    <property type="component" value="Chromosome II"/>
</dbReference>
<evidence type="ECO:0000313" key="1">
    <source>
        <dbReference type="EMBL" id="QYS97040.1"/>
    </source>
</evidence>
<proteinExistence type="predicted"/>
<gene>
    <name evidence="1" type="ORF">H0G86_004275</name>
</gene>